<dbReference type="EMBL" id="LR026963">
    <property type="protein sequence ID" value="VBB69270.1"/>
    <property type="molecule type" value="Genomic_DNA"/>
</dbReference>
<feature type="region of interest" description="Disordered" evidence="1">
    <location>
        <begin position="1"/>
        <end position="37"/>
    </location>
</feature>
<dbReference type="AlphaFoldDB" id="A0A484H6Z0"/>
<proteinExistence type="predicted"/>
<accession>A0A484H6Z0</accession>
<organism evidence="2">
    <name type="scientific">invertebrate metagenome</name>
    <dbReference type="NCBI Taxonomy" id="1711999"/>
    <lineage>
        <taxon>unclassified sequences</taxon>
        <taxon>metagenomes</taxon>
        <taxon>organismal metagenomes</taxon>
    </lineage>
</organism>
<name>A0A484H6Z0_9ZZZZ</name>
<gene>
    <name evidence="2" type="ORF">RIEGSTA812A_PEG_743</name>
</gene>
<reference evidence="2" key="1">
    <citation type="submission" date="2018-10" db="EMBL/GenBank/DDBJ databases">
        <authorList>
            <person name="Gruber-Vodicka H."/>
            <person name="Jaeckle O."/>
        </authorList>
    </citation>
    <scope>NUCLEOTIDE SEQUENCE</scope>
</reference>
<evidence type="ECO:0000256" key="1">
    <source>
        <dbReference type="SAM" id="MobiDB-lite"/>
    </source>
</evidence>
<protein>
    <submittedName>
        <fullName evidence="2">Uncharacterized protein</fullName>
    </submittedName>
</protein>
<sequence>MSCVDLPRHPSTPGKEGGGLSCPLAKVDPSSITSSTL</sequence>
<evidence type="ECO:0000313" key="2">
    <source>
        <dbReference type="EMBL" id="VBB69270.1"/>
    </source>
</evidence>